<organism evidence="3 4">
    <name type="scientific">Thermovirga lienii (strain ATCC BAA-1197 / DSM 17291 / Cas60314)</name>
    <dbReference type="NCBI Taxonomy" id="580340"/>
    <lineage>
        <taxon>Bacteria</taxon>
        <taxon>Thermotogati</taxon>
        <taxon>Synergistota</taxon>
        <taxon>Synergistia</taxon>
        <taxon>Synergistales</taxon>
        <taxon>Thermovirgaceae</taxon>
        <taxon>Thermovirga</taxon>
    </lineage>
</organism>
<dbReference type="HOGENOM" id="CLU_010457_3_1_0"/>
<evidence type="ECO:0000259" key="2">
    <source>
        <dbReference type="Pfam" id="PF13598"/>
    </source>
</evidence>
<dbReference type="EMBL" id="CP003096">
    <property type="protein sequence ID" value="AER67255.1"/>
    <property type="molecule type" value="Genomic_DNA"/>
</dbReference>
<name>G7V7D9_THELD</name>
<dbReference type="Pfam" id="PF13598">
    <property type="entry name" value="DUF4139"/>
    <property type="match status" value="1"/>
</dbReference>
<reference evidence="3 4" key="2">
    <citation type="journal article" date="2012" name="Stand. Genomic Sci.">
        <title>Genome sequence of the moderately thermophilic, amino-acid-degrading and sulfur-reducing bacterium Thermovirga lienii type strain (Cas60314(T)).</title>
        <authorList>
            <person name="Goker M."/>
            <person name="Saunders E."/>
            <person name="Lapidus A."/>
            <person name="Nolan M."/>
            <person name="Lucas S."/>
            <person name="Hammon N."/>
            <person name="Deshpande S."/>
            <person name="Cheng J.F."/>
            <person name="Han C."/>
            <person name="Tapia R."/>
            <person name="Goodwin L.A."/>
            <person name="Pitluck S."/>
            <person name="Liolios K."/>
            <person name="Mavromatis K."/>
            <person name="Pagani I."/>
            <person name="Ivanova N."/>
            <person name="Mikhailova N."/>
            <person name="Pati A."/>
            <person name="Chen A."/>
            <person name="Palaniappan K."/>
            <person name="Land M."/>
            <person name="Chang Y.J."/>
            <person name="Jeffries C.D."/>
            <person name="Brambilla E.M."/>
            <person name="Rohde M."/>
            <person name="Spring S."/>
            <person name="Detter J.C."/>
            <person name="Woyke T."/>
            <person name="Bristow J."/>
            <person name="Eisen J.A."/>
            <person name="Markowitz V."/>
            <person name="Hugenholtz P."/>
            <person name="Kyrpides N.C."/>
            <person name="Klenk H.P."/>
        </authorList>
    </citation>
    <scope>NUCLEOTIDE SEQUENCE [LARGE SCALE GENOMIC DNA]</scope>
    <source>
        <strain evidence="4">ATCC BAA-1197 / DSM 17291 / Cas60314</strain>
    </source>
</reference>
<feature type="domain" description="DUF4139" evidence="2">
    <location>
        <begin position="130"/>
        <end position="414"/>
    </location>
</feature>
<evidence type="ECO:0000256" key="1">
    <source>
        <dbReference type="SAM" id="Coils"/>
    </source>
</evidence>
<dbReference type="eggNOG" id="COG5316">
    <property type="taxonomic scope" value="Bacteria"/>
</dbReference>
<dbReference type="STRING" id="580340.Tlie_1533"/>
<keyword evidence="4" id="KW-1185">Reference proteome</keyword>
<feature type="coiled-coil region" evidence="1">
    <location>
        <begin position="12"/>
        <end position="46"/>
    </location>
</feature>
<dbReference type="Proteomes" id="UP000005868">
    <property type="component" value="Chromosome"/>
</dbReference>
<proteinExistence type="predicted"/>
<sequence>MVETRFGGLVVNDQLPQGLEELAQKLKAAQRERDLLASKLEGLVQSINKLDETPAVGKTAEEIISFVEKLSSKRQKLQMEIYTTNQALDDAKKRYETLKKELESYLPPDHEKYNRFIIKTQGQGDVIISAWTGLASWSPSYHLDLNSSASTIEGALKATITQNTGIPWNGRIRLHTTMPKESLYIPKLPPLVVDFEKEEKYLLMEARKSVQIENVASTETQEYNLTDVVYIAQGEVSSSKPSVLEIKSFTLRGSTSIVCIPEFSREAWAVATVEHLNEPIIEGKAELYIDGNLSAQSTLPRAGKGEKLEIPFGKTPLVKVEKEYLIPKEGQKWTGKGWIKKGYAITVTNGTDDDINVTVLDRIPTSANEDIKVEDINITPAPEEQDEKGIVKWNLPIKRGDNKKIEVSYIVKFPANKEITFR</sequence>
<dbReference type="AlphaFoldDB" id="G7V7D9"/>
<accession>G7V7D9</accession>
<dbReference type="PANTHER" id="PTHR31005:SF8">
    <property type="entry name" value="DUF4139 DOMAIN-CONTAINING PROTEIN"/>
    <property type="match status" value="1"/>
</dbReference>
<dbReference type="InterPro" id="IPR011935">
    <property type="entry name" value="CHP02231"/>
</dbReference>
<protein>
    <recommendedName>
        <fullName evidence="2">DUF4139 domain-containing protein</fullName>
    </recommendedName>
</protein>
<gene>
    <name evidence="3" type="ordered locus">Tlie_1533</name>
</gene>
<dbReference type="KEGG" id="tli:Tlie_1533"/>
<evidence type="ECO:0000313" key="4">
    <source>
        <dbReference type="Proteomes" id="UP000005868"/>
    </source>
</evidence>
<reference evidence="4" key="1">
    <citation type="submission" date="2011-10" db="EMBL/GenBank/DDBJ databases">
        <title>The complete genome of chromosome of Thermovirga lienii DSM 17291.</title>
        <authorList>
            <consortium name="US DOE Joint Genome Institute (JGI-PGF)"/>
            <person name="Lucas S."/>
            <person name="Copeland A."/>
            <person name="Lapidus A."/>
            <person name="Glavina del Rio T."/>
            <person name="Dalin E."/>
            <person name="Tice H."/>
            <person name="Bruce D."/>
            <person name="Goodwin L."/>
            <person name="Pitluck S."/>
            <person name="Peters L."/>
            <person name="Mikhailova N."/>
            <person name="Saunders E."/>
            <person name="Kyrpides N."/>
            <person name="Mavromatis K."/>
            <person name="Ivanova N."/>
            <person name="Last F.I."/>
            <person name="Brettin T."/>
            <person name="Detter J.C."/>
            <person name="Han C."/>
            <person name="Larimer F."/>
            <person name="Land M."/>
            <person name="Hauser L."/>
            <person name="Markowitz V."/>
            <person name="Cheng J.-F."/>
            <person name="Hugenholtz P."/>
            <person name="Woyke T."/>
            <person name="Wu D."/>
            <person name="Spring S."/>
            <person name="Schroeder M."/>
            <person name="Brambilla E.-M."/>
            <person name="Klenk H.-P."/>
            <person name="Eisen J.A."/>
        </authorList>
    </citation>
    <scope>NUCLEOTIDE SEQUENCE [LARGE SCALE GENOMIC DNA]</scope>
    <source>
        <strain evidence="4">ATCC BAA-1197 / DSM 17291 / Cas60314</strain>
    </source>
</reference>
<dbReference type="InterPro" id="IPR037291">
    <property type="entry name" value="DUF4139"/>
</dbReference>
<dbReference type="PANTHER" id="PTHR31005">
    <property type="entry name" value="DUF4139 DOMAIN-CONTAINING PROTEIN"/>
    <property type="match status" value="1"/>
</dbReference>
<keyword evidence="1" id="KW-0175">Coiled coil</keyword>
<evidence type="ECO:0000313" key="3">
    <source>
        <dbReference type="EMBL" id="AER67255.1"/>
    </source>
</evidence>